<dbReference type="Gene3D" id="3.40.630.30">
    <property type="match status" value="1"/>
</dbReference>
<evidence type="ECO:0000313" key="1">
    <source>
        <dbReference type="EMBL" id="CAE7009828.1"/>
    </source>
</evidence>
<dbReference type="InterPro" id="IPR016181">
    <property type="entry name" value="Acyl_CoA_acyltransferase"/>
</dbReference>
<organism evidence="1 2">
    <name type="scientific">Pyrenophora teres f. teres</name>
    <dbReference type="NCBI Taxonomy" id="97479"/>
    <lineage>
        <taxon>Eukaryota</taxon>
        <taxon>Fungi</taxon>
        <taxon>Dikarya</taxon>
        <taxon>Ascomycota</taxon>
        <taxon>Pezizomycotina</taxon>
        <taxon>Dothideomycetes</taxon>
        <taxon>Pleosporomycetidae</taxon>
        <taxon>Pleosporales</taxon>
        <taxon>Pleosporineae</taxon>
        <taxon>Pleosporaceae</taxon>
        <taxon>Pyrenophora</taxon>
    </lineage>
</organism>
<evidence type="ECO:0000313" key="2">
    <source>
        <dbReference type="Proteomes" id="UP000472372"/>
    </source>
</evidence>
<dbReference type="GO" id="GO:0016747">
    <property type="term" value="F:acyltransferase activity, transferring groups other than amino-acyl groups"/>
    <property type="evidence" value="ECO:0007669"/>
    <property type="project" value="InterPro"/>
</dbReference>
<dbReference type="Pfam" id="PF00583">
    <property type="entry name" value="Acetyltransf_1"/>
    <property type="match status" value="1"/>
</dbReference>
<dbReference type="SUPFAM" id="SSF55729">
    <property type="entry name" value="Acyl-CoA N-acyltransferases (Nat)"/>
    <property type="match status" value="1"/>
</dbReference>
<dbReference type="PANTHER" id="PTHR42791">
    <property type="entry name" value="GNAT FAMILY ACETYLTRANSFERASE"/>
    <property type="match status" value="1"/>
</dbReference>
<dbReference type="InterPro" id="IPR000182">
    <property type="entry name" value="GNAT_dom"/>
</dbReference>
<sequence>MTLTVCDVSDEHILRACEIEFVAYKDSPLAPVLLPGPLPPDAVQERARELIESRRNDPTVYYRQCRDEVTGKMVAFTKYLIVQNPDDVATPTDPPHIGPGRNIQATLMYTGSLAQKKREILGNRPHMYLHLLHTDPDHQGRGAGGLLLDWGIKRADELGLPIYLESSAAGHRFYQNRGFKDVEFFKVDFTPWGGPIHQQPLMLREPL</sequence>
<dbReference type="PANTHER" id="PTHR42791:SF14">
    <property type="entry name" value="N-ACETYLTRANSFERASE DOMAIN-CONTAINING PROTEIN"/>
    <property type="match status" value="1"/>
</dbReference>
<dbReference type="AlphaFoldDB" id="A0A6S6VFY2"/>
<dbReference type="CDD" id="cd04301">
    <property type="entry name" value="NAT_SF"/>
    <property type="match status" value="1"/>
</dbReference>
<dbReference type="EMBL" id="HG992978">
    <property type="protein sequence ID" value="CAE7009828.1"/>
    <property type="molecule type" value="Genomic_DNA"/>
</dbReference>
<dbReference type="Proteomes" id="UP000472372">
    <property type="component" value="Chromosome 2"/>
</dbReference>
<proteinExistence type="predicted"/>
<reference evidence="1" key="1">
    <citation type="submission" date="2021-02" db="EMBL/GenBank/DDBJ databases">
        <authorList>
            <person name="Syme A R."/>
            <person name="Syme A R."/>
            <person name="Moolhuijzen P."/>
        </authorList>
    </citation>
    <scope>NUCLEOTIDE SEQUENCE</scope>
    <source>
        <strain evidence="1">W1-1</strain>
    </source>
</reference>
<dbReference type="InterPro" id="IPR052523">
    <property type="entry name" value="Trichothecene_AcTrans"/>
</dbReference>
<dbReference type="PROSITE" id="PS51186">
    <property type="entry name" value="GNAT"/>
    <property type="match status" value="1"/>
</dbReference>
<gene>
    <name evidence="1" type="ORF">PTTW11_01907</name>
</gene>
<protein>
    <submittedName>
        <fullName evidence="1">GNAT family acetyltransferase</fullName>
    </submittedName>
</protein>
<name>A0A6S6VFY2_9PLEO</name>
<accession>A0A6S6VFY2</accession>